<evidence type="ECO:0000313" key="3">
    <source>
        <dbReference type="Proteomes" id="UP001161160"/>
    </source>
</evidence>
<dbReference type="Gene3D" id="3.40.50.300">
    <property type="entry name" value="P-loop containing nucleotide triphosphate hydrolases"/>
    <property type="match status" value="1"/>
</dbReference>
<organism evidence="2 3">
    <name type="scientific">Polynucleobacter sphagniphilus</name>
    <dbReference type="NCBI Taxonomy" id="1743169"/>
    <lineage>
        <taxon>Bacteria</taxon>
        <taxon>Pseudomonadati</taxon>
        <taxon>Pseudomonadota</taxon>
        <taxon>Betaproteobacteria</taxon>
        <taxon>Burkholderiales</taxon>
        <taxon>Burkholderiaceae</taxon>
        <taxon>Polynucleobacter</taxon>
    </lineage>
</organism>
<dbReference type="InterPro" id="IPR018647">
    <property type="entry name" value="SLFN_3-like_DNA/RNA_helicase"/>
</dbReference>
<sequence length="631" mass="71363">MHKMIMKMIIYQSSKERFIRHLLSNEIHEIIEATYQAKTGRRVAKNELRSWQESMRYMGAVLDDDEIPNDAGVSIEYSIPQTSKRIDFILTGQNHEKKDQVVIVELKQWESAELTDKDAIVKTRFQHGVAETSHPSYQAWSYSELLNQLNETVYTDNIHLSPCAYLHNYVEDGVIKNSFYQPYLEKAPVFLKGKAEKEKLKTFIKGFVKYGDKSDLMFRIENGKIKPSKSLADSLAKMIVGNPEFIMLDEQKLVFETAIKLAKESSPTNKNVLIVQGGPGTGKSVVAVNLLVNIIQQLRLVAQYITKNAAPRAVYEAKLTGSMRKSAISNLFSGSGSFHSLEKNAFDVLIVDEAHRLNEKSGMFKNIGENQVKEIIHSSKLSIFFIDEDQKVTFSDIGSKEEIEGWAKLEGAKVHHMALESQFRCNGSDGYLAWLDDVLAIRETANKTLDELEYDFQVLSTPNELKELIFEKNKINNKARMVAGYCWNWISRGDKTAFDISLPEYAFGMQWNLDTDGSLWIQAPDSVSEVGCIHTCQGLEVDYVGVIIGGDLIVRDGNVITNPKARAKTDKSISGYKKLLKADPEAANQKADGIIRNTYRTLMTRGMKGCYIFCTDPETQAYFQDRLRAKD</sequence>
<gene>
    <name evidence="2" type="ORF">M2127_001358</name>
</gene>
<dbReference type="RefSeq" id="WP_280789402.1">
    <property type="nucleotide sequence ID" value="NZ_JARXVW010000003.1"/>
</dbReference>
<proteinExistence type="predicted"/>
<dbReference type="EMBL" id="JARXYA010000006">
    <property type="protein sequence ID" value="MDH6504053.1"/>
    <property type="molecule type" value="Genomic_DNA"/>
</dbReference>
<accession>A0AA43S5R6</accession>
<dbReference type="AlphaFoldDB" id="A0AA43S5R6"/>
<evidence type="ECO:0000313" key="2">
    <source>
        <dbReference type="EMBL" id="MDH6504053.1"/>
    </source>
</evidence>
<protein>
    <submittedName>
        <fullName evidence="2">DUF2075 family protein</fullName>
    </submittedName>
</protein>
<comment type="caution">
    <text evidence="2">The sequence shown here is derived from an EMBL/GenBank/DDBJ whole genome shotgun (WGS) entry which is preliminary data.</text>
</comment>
<dbReference type="Proteomes" id="UP001161160">
    <property type="component" value="Unassembled WGS sequence"/>
</dbReference>
<keyword evidence="3" id="KW-1185">Reference proteome</keyword>
<reference evidence="2" key="1">
    <citation type="submission" date="2023-04" db="EMBL/GenBank/DDBJ databases">
        <title>Genome Encyclopedia of Bacteria and Archaea VI: Functional Genomics of Type Strains.</title>
        <authorList>
            <person name="Whitman W."/>
        </authorList>
    </citation>
    <scope>NUCLEOTIDE SEQUENCE</scope>
    <source>
        <strain evidence="2">Enz.4-51</strain>
    </source>
</reference>
<feature type="domain" description="Schlafen group 3-like DNA/RNA helicase" evidence="1">
    <location>
        <begin position="270"/>
        <end position="616"/>
    </location>
</feature>
<dbReference type="Pfam" id="PF09848">
    <property type="entry name" value="SLFN-g3_helicase"/>
    <property type="match status" value="1"/>
</dbReference>
<dbReference type="SUPFAM" id="SSF52540">
    <property type="entry name" value="P-loop containing nucleoside triphosphate hydrolases"/>
    <property type="match status" value="2"/>
</dbReference>
<name>A0AA43S5R6_9BURK</name>
<evidence type="ECO:0000259" key="1">
    <source>
        <dbReference type="Pfam" id="PF09848"/>
    </source>
</evidence>
<dbReference type="InterPro" id="IPR027417">
    <property type="entry name" value="P-loop_NTPase"/>
</dbReference>